<dbReference type="HOGENOM" id="CLU_884750_0_0_4"/>
<proteinExistence type="predicted"/>
<dbReference type="OrthoDB" id="9181325at2"/>
<keyword evidence="2" id="KW-1185">Reference proteome</keyword>
<organism evidence="1 2">
    <name type="scientific">Advenella kashmirensis (strain DSM 17095 / LMG 22695 / WT001)</name>
    <name type="common">Tetrathiobacter kashmirensis</name>
    <dbReference type="NCBI Taxonomy" id="1036672"/>
    <lineage>
        <taxon>Bacteria</taxon>
        <taxon>Pseudomonadati</taxon>
        <taxon>Pseudomonadota</taxon>
        <taxon>Betaproteobacteria</taxon>
        <taxon>Burkholderiales</taxon>
        <taxon>Alcaligenaceae</taxon>
    </lineage>
</organism>
<dbReference type="Proteomes" id="UP000005267">
    <property type="component" value="Chromosome"/>
</dbReference>
<protein>
    <submittedName>
        <fullName evidence="1">Uncharacterized protein</fullName>
    </submittedName>
</protein>
<accession>I3UGQ6</accession>
<name>I3UGQ6_ADVKW</name>
<dbReference type="STRING" id="1036672.TKWG_22890"/>
<evidence type="ECO:0000313" key="2">
    <source>
        <dbReference type="Proteomes" id="UP000005267"/>
    </source>
</evidence>
<dbReference type="KEGG" id="aka:TKWG_22890"/>
<gene>
    <name evidence="1" type="ordered locus">TKWG_22890</name>
</gene>
<dbReference type="EMBL" id="CP003555">
    <property type="protein sequence ID" value="AFK64194.1"/>
    <property type="molecule type" value="Genomic_DNA"/>
</dbReference>
<dbReference type="AlphaFoldDB" id="I3UGQ6"/>
<reference evidence="1 2" key="1">
    <citation type="journal article" date="2011" name="J. Bacteriol.">
        <title>Whole-genome shotgun sequencing of the sulfur-oxidizing chemoautotroph Tetrathiobacter kashmirensis.</title>
        <authorList>
            <person name="Ghosh W."/>
            <person name="George A."/>
            <person name="Agarwal A."/>
            <person name="Raj P."/>
            <person name="Alam M."/>
            <person name="Pyne P."/>
            <person name="Das Gupta S.K."/>
        </authorList>
    </citation>
    <scope>NUCLEOTIDE SEQUENCE [LARGE SCALE GENOMIC DNA]</scope>
    <source>
        <strain evidence="1 2">WT001</strain>
    </source>
</reference>
<reference evidence="2" key="2">
    <citation type="journal article" date="2013" name="PLoS ONE">
        <title>Genome implosion elicits host-confinement in Alcaligenaceae: evidence from the comparative genomics of Tetrathiobacter kashmirensis, a pathogen in the making.</title>
        <authorList>
            <person name="Ghosh W."/>
            <person name="Alam M."/>
            <person name="Roy C."/>
            <person name="Pyne P."/>
            <person name="George A."/>
            <person name="Chakraborty R."/>
            <person name="Majumder S."/>
            <person name="Agarwal A."/>
            <person name="Chakraborty S."/>
            <person name="Majumdar S."/>
            <person name="Gupta S.K."/>
        </authorList>
    </citation>
    <scope>NUCLEOTIDE SEQUENCE [LARGE SCALE GENOMIC DNA]</scope>
    <source>
        <strain evidence="2">WT001</strain>
    </source>
</reference>
<sequence length="330" mass="37496">MAVKKKSKKQDAESAAQDTLLDNIKIKRSAVPNDKKDEVDYSIDAIAPKFVKYEERIVAFVDILGFKEIVLRSQKDPDLVNQIYNGLDVRKDELARHFVAELGLSLSPEDFDDRFHTFSDCIVMSVDSKIEELGLLIFMIFKICRQLLLAGFLSRGGVAIGQLLHLTPESTPGSDRNSSMVFGPAFVDAYNLESSHAGCARIILQQKLRQMIHDHRQKHPYKKLTKFFDAHVSRADDGPAFVNQFADFPGNNFYEENVDVQPDIKAIQAHLQEKLNEVSDKPYHFQKNAILAREFNNAIKLASKVPRYADCKKYIISSDALPGKRRKPRR</sequence>
<dbReference type="RefSeq" id="WP_014752285.1">
    <property type="nucleotide sequence ID" value="NC_017964.1"/>
</dbReference>
<evidence type="ECO:0000313" key="1">
    <source>
        <dbReference type="EMBL" id="AFK64194.1"/>
    </source>
</evidence>